<keyword evidence="3 6" id="KW-1133">Transmembrane helix</keyword>
<proteinExistence type="predicted"/>
<protein>
    <recommendedName>
        <fullName evidence="8">Ig-like domain-containing protein</fullName>
    </recommendedName>
</protein>
<feature type="domain" description="Ig-like" evidence="8">
    <location>
        <begin position="38"/>
        <end position="130"/>
    </location>
</feature>
<accession>A0A6I8NCQ5</accession>
<dbReference type="Pfam" id="PF07686">
    <property type="entry name" value="V-set"/>
    <property type="match status" value="1"/>
</dbReference>
<dbReference type="Bgee" id="ENSOANG00000036855">
    <property type="expression patterns" value="Expressed in ovary and 1 other cell type or tissue"/>
</dbReference>
<dbReference type="SMART" id="SM00406">
    <property type="entry name" value="IGv"/>
    <property type="match status" value="1"/>
</dbReference>
<reference evidence="9" key="3">
    <citation type="submission" date="2025-09" db="UniProtKB">
        <authorList>
            <consortium name="Ensembl"/>
        </authorList>
    </citation>
    <scope>IDENTIFICATION</scope>
    <source>
        <strain evidence="9">Glennie</strain>
    </source>
</reference>
<dbReference type="InterPro" id="IPR007110">
    <property type="entry name" value="Ig-like_dom"/>
</dbReference>
<dbReference type="InterPro" id="IPR036179">
    <property type="entry name" value="Ig-like_dom_sf"/>
</dbReference>
<dbReference type="PANTHER" id="PTHR15549">
    <property type="entry name" value="PAIRED IMMUNOGLOBULIN-LIKE TYPE 2 RECEPTOR"/>
    <property type="match status" value="1"/>
</dbReference>
<evidence type="ECO:0000256" key="6">
    <source>
        <dbReference type="SAM" id="Phobius"/>
    </source>
</evidence>
<dbReference type="AlphaFoldDB" id="A0A6I8NCQ5"/>
<feature type="transmembrane region" description="Helical" evidence="6">
    <location>
        <begin position="183"/>
        <end position="205"/>
    </location>
</feature>
<dbReference type="SUPFAM" id="SSF48726">
    <property type="entry name" value="Immunoglobulin"/>
    <property type="match status" value="1"/>
</dbReference>
<evidence type="ECO:0000256" key="1">
    <source>
        <dbReference type="ARBA" id="ARBA00004167"/>
    </source>
</evidence>
<evidence type="ECO:0000256" key="3">
    <source>
        <dbReference type="ARBA" id="ARBA00022989"/>
    </source>
</evidence>
<dbReference type="SMART" id="SM00409">
    <property type="entry name" value="IG"/>
    <property type="match status" value="1"/>
</dbReference>
<evidence type="ECO:0000313" key="10">
    <source>
        <dbReference type="Proteomes" id="UP000002279"/>
    </source>
</evidence>
<dbReference type="InterPro" id="IPR051694">
    <property type="entry name" value="Immunoregulatory_rcpt-like"/>
</dbReference>
<dbReference type="InterPro" id="IPR013106">
    <property type="entry name" value="Ig_V-set"/>
</dbReference>
<evidence type="ECO:0000256" key="4">
    <source>
        <dbReference type="ARBA" id="ARBA00023136"/>
    </source>
</evidence>
<keyword evidence="7" id="KW-0732">Signal</keyword>
<dbReference type="Proteomes" id="UP000002279">
    <property type="component" value="Chromosome X5"/>
</dbReference>
<keyword evidence="2 6" id="KW-0812">Transmembrane</keyword>
<evidence type="ECO:0000256" key="5">
    <source>
        <dbReference type="SAM" id="MobiDB-lite"/>
    </source>
</evidence>
<dbReference type="GeneTree" id="ENSGT01070000257315"/>
<feature type="signal peptide" evidence="7">
    <location>
        <begin position="1"/>
        <end position="34"/>
    </location>
</feature>
<dbReference type="Ensembl" id="ENSOANT00000056510.1">
    <property type="protein sequence ID" value="ENSOANP00000038570.1"/>
    <property type="gene ID" value="ENSOANG00000036855.1"/>
</dbReference>
<evidence type="ECO:0000256" key="7">
    <source>
        <dbReference type="SAM" id="SignalP"/>
    </source>
</evidence>
<name>A0A6I8NCQ5_ORNAN</name>
<reference evidence="9 10" key="1">
    <citation type="journal article" date="2008" name="Nature">
        <title>Genome analysis of the platypus reveals unique signatures of evolution.</title>
        <authorList>
            <person name="Warren W.C."/>
            <person name="Hillier L.W."/>
            <person name="Marshall Graves J.A."/>
            <person name="Birney E."/>
            <person name="Ponting C.P."/>
            <person name="Grutzner F."/>
            <person name="Belov K."/>
            <person name="Miller W."/>
            <person name="Clarke L."/>
            <person name="Chinwalla A.T."/>
            <person name="Yang S.P."/>
            <person name="Heger A."/>
            <person name="Locke D.P."/>
            <person name="Miethke P."/>
            <person name="Waters P.D."/>
            <person name="Veyrunes F."/>
            <person name="Fulton L."/>
            <person name="Fulton B."/>
            <person name="Graves T."/>
            <person name="Wallis J."/>
            <person name="Puente X.S."/>
            <person name="Lopez-Otin C."/>
            <person name="Ordonez G.R."/>
            <person name="Eichler E.E."/>
            <person name="Chen L."/>
            <person name="Cheng Z."/>
            <person name="Deakin J.E."/>
            <person name="Alsop A."/>
            <person name="Thompson K."/>
            <person name="Kirby P."/>
            <person name="Papenfuss A.T."/>
            <person name="Wakefield M.J."/>
            <person name="Olender T."/>
            <person name="Lancet D."/>
            <person name="Huttley G.A."/>
            <person name="Smit A.F."/>
            <person name="Pask A."/>
            <person name="Temple-Smith P."/>
            <person name="Batzer M.A."/>
            <person name="Walker J.A."/>
            <person name="Konkel M.K."/>
            <person name="Harris R.S."/>
            <person name="Whittington C.M."/>
            <person name="Wong E.S."/>
            <person name="Gemmell N.J."/>
            <person name="Buschiazzo E."/>
            <person name="Vargas Jentzsch I.M."/>
            <person name="Merkel A."/>
            <person name="Schmitz J."/>
            <person name="Zemann A."/>
            <person name="Churakov G."/>
            <person name="Kriegs J.O."/>
            <person name="Brosius J."/>
            <person name="Murchison E.P."/>
            <person name="Sachidanandam R."/>
            <person name="Smith C."/>
            <person name="Hannon G.J."/>
            <person name="Tsend-Ayush E."/>
            <person name="McMillan D."/>
            <person name="Attenborough R."/>
            <person name="Rens W."/>
            <person name="Ferguson-Smith M."/>
            <person name="Lefevre C.M."/>
            <person name="Sharp J.A."/>
            <person name="Nicholas K.R."/>
            <person name="Ray D.A."/>
            <person name="Kube M."/>
            <person name="Reinhardt R."/>
            <person name="Pringle T.H."/>
            <person name="Taylor J."/>
            <person name="Jones R.C."/>
            <person name="Nixon B."/>
            <person name="Dacheux J.L."/>
            <person name="Niwa H."/>
            <person name="Sekita Y."/>
            <person name="Huang X."/>
            <person name="Stark A."/>
            <person name="Kheradpour P."/>
            <person name="Kellis M."/>
            <person name="Flicek P."/>
            <person name="Chen Y."/>
            <person name="Webber C."/>
            <person name="Hardison R."/>
            <person name="Nelson J."/>
            <person name="Hallsworth-Pepin K."/>
            <person name="Delehaunty K."/>
            <person name="Markovic C."/>
            <person name="Minx P."/>
            <person name="Feng Y."/>
            <person name="Kremitzki C."/>
            <person name="Mitreva M."/>
            <person name="Glasscock J."/>
            <person name="Wylie T."/>
            <person name="Wohldmann P."/>
            <person name="Thiru P."/>
            <person name="Nhan M.N."/>
            <person name="Pohl C.S."/>
            <person name="Smith S.M."/>
            <person name="Hou S."/>
            <person name="Nefedov M."/>
            <person name="de Jong P.J."/>
            <person name="Renfree M.B."/>
            <person name="Mardis E.R."/>
            <person name="Wilson R.K."/>
        </authorList>
    </citation>
    <scope>NUCLEOTIDE SEQUENCE [LARGE SCALE GENOMIC DNA]</scope>
    <source>
        <strain evidence="9 10">Glennie</strain>
    </source>
</reference>
<comment type="subcellular location">
    <subcellularLocation>
        <location evidence="1">Membrane</location>
        <topology evidence="1">Single-pass membrane protein</topology>
    </subcellularLocation>
</comment>
<dbReference type="PROSITE" id="PS50835">
    <property type="entry name" value="IG_LIKE"/>
    <property type="match status" value="1"/>
</dbReference>
<sequence length="262" mass="29205">MGTPQQVPPVGWAGAMRPLLAFLLLELPFWSVEQQEPPKSIVMDQVPHILAHEGSTVTLPCSFFHTWTPVQPPQVTIIWRWQDFHGPVIFDSSRDKQGRYSLVGDPEKHTGSLQIRDLRKTDGTLYFCQIRVLTTEGMKMWQNTRGTLLTVMEPVTPTATSEPPGTEDNFSSPFWLFFTPVDLAASLLLCLFLKIGTCVALFLGLRRQESLPHANPPVIREVLPHTDLSLSLPVVPSHTKPSTLKLPPPEKPAPRPAQSPPS</sequence>
<reference evidence="9" key="2">
    <citation type="submission" date="2025-08" db="UniProtKB">
        <authorList>
            <consortium name="Ensembl"/>
        </authorList>
    </citation>
    <scope>IDENTIFICATION</scope>
    <source>
        <strain evidence="9">Glennie</strain>
    </source>
</reference>
<feature type="chain" id="PRO_5026325553" description="Ig-like domain-containing protein" evidence="7">
    <location>
        <begin position="35"/>
        <end position="262"/>
    </location>
</feature>
<evidence type="ECO:0000313" key="9">
    <source>
        <dbReference type="Ensembl" id="ENSOANP00000038570.1"/>
    </source>
</evidence>
<dbReference type="GO" id="GO:0071944">
    <property type="term" value="C:cell periphery"/>
    <property type="evidence" value="ECO:0007669"/>
    <property type="project" value="UniProtKB-ARBA"/>
</dbReference>
<dbReference type="InterPro" id="IPR013783">
    <property type="entry name" value="Ig-like_fold"/>
</dbReference>
<dbReference type="Gene3D" id="2.60.40.10">
    <property type="entry name" value="Immunoglobulins"/>
    <property type="match status" value="1"/>
</dbReference>
<keyword evidence="10" id="KW-1185">Reference proteome</keyword>
<organism evidence="9 10">
    <name type="scientific">Ornithorhynchus anatinus</name>
    <name type="common">Duckbill platypus</name>
    <dbReference type="NCBI Taxonomy" id="9258"/>
    <lineage>
        <taxon>Eukaryota</taxon>
        <taxon>Metazoa</taxon>
        <taxon>Chordata</taxon>
        <taxon>Craniata</taxon>
        <taxon>Vertebrata</taxon>
        <taxon>Euteleostomi</taxon>
        <taxon>Mammalia</taxon>
        <taxon>Monotremata</taxon>
        <taxon>Ornithorhynchidae</taxon>
        <taxon>Ornithorhynchus</taxon>
    </lineage>
</organism>
<dbReference type="InterPro" id="IPR003599">
    <property type="entry name" value="Ig_sub"/>
</dbReference>
<dbReference type="PANTHER" id="PTHR15549:SF26">
    <property type="entry name" value="AXIAL BUDDING PATTERN PROTEIN 2-RELATED"/>
    <property type="match status" value="1"/>
</dbReference>
<feature type="compositionally biased region" description="Pro residues" evidence="5">
    <location>
        <begin position="246"/>
        <end position="262"/>
    </location>
</feature>
<feature type="region of interest" description="Disordered" evidence="5">
    <location>
        <begin position="233"/>
        <end position="262"/>
    </location>
</feature>
<keyword evidence="4 6" id="KW-0472">Membrane</keyword>
<evidence type="ECO:0000259" key="8">
    <source>
        <dbReference type="PROSITE" id="PS50835"/>
    </source>
</evidence>
<evidence type="ECO:0000256" key="2">
    <source>
        <dbReference type="ARBA" id="ARBA00022692"/>
    </source>
</evidence>
<dbReference type="GO" id="GO:0016020">
    <property type="term" value="C:membrane"/>
    <property type="evidence" value="ECO:0007669"/>
    <property type="project" value="UniProtKB-SubCell"/>
</dbReference>